<evidence type="ECO:0000313" key="1">
    <source>
        <dbReference type="EMBL" id="GAB77741.1"/>
    </source>
</evidence>
<evidence type="ECO:0000313" key="2">
    <source>
        <dbReference type="Proteomes" id="UP000008495"/>
    </source>
</evidence>
<dbReference type="Proteomes" id="UP000008495">
    <property type="component" value="Unassembled WGS sequence"/>
</dbReference>
<keyword evidence="2" id="KW-1185">Reference proteome</keyword>
<dbReference type="STRING" id="100225.SAMN05421595_0245"/>
<protein>
    <submittedName>
        <fullName evidence="1">Uncharacterized protein</fullName>
    </submittedName>
</protein>
<dbReference type="AlphaFoldDB" id="K6UM24"/>
<accession>K6UM24</accession>
<proteinExistence type="predicted"/>
<sequence length="98" mass="10788">MNLPLCIASHVDGDLHGACTVLQHDDAMYCRSYGAKDDVIPNEYFVLGYYTPISISRDLSSRYLHVGRGTEEAKAHRGATFPPRWTYFIGTGAHGALA</sequence>
<dbReference type="EMBL" id="BAGZ01000006">
    <property type="protein sequence ID" value="GAB77741.1"/>
    <property type="molecule type" value="Genomic_DNA"/>
</dbReference>
<reference evidence="1 2" key="1">
    <citation type="submission" date="2012-08" db="EMBL/GenBank/DDBJ databases">
        <title>Whole genome shotgun sequence of Austwickia chelonae NBRC 105200.</title>
        <authorList>
            <person name="Yoshida I."/>
            <person name="Hosoyama A."/>
            <person name="Tsuchikane K."/>
            <person name="Katsumata H."/>
            <person name="Ando Y."/>
            <person name="Ohji S."/>
            <person name="Hamada M."/>
            <person name="Tamura T."/>
            <person name="Yamazoe A."/>
            <person name="Yamazaki S."/>
            <person name="Fujita N."/>
        </authorList>
    </citation>
    <scope>NUCLEOTIDE SEQUENCE [LARGE SCALE GENOMIC DNA]</scope>
    <source>
        <strain evidence="1 2">NBRC 105200</strain>
    </source>
</reference>
<comment type="caution">
    <text evidence="1">The sequence shown here is derived from an EMBL/GenBank/DDBJ whole genome shotgun (WGS) entry which is preliminary data.</text>
</comment>
<gene>
    <name evidence="1" type="ORF">AUCHE_06_00130</name>
</gene>
<name>K6UM24_9MICO</name>
<organism evidence="1 2">
    <name type="scientific">Austwickia chelonae NBRC 105200</name>
    <dbReference type="NCBI Taxonomy" id="1184607"/>
    <lineage>
        <taxon>Bacteria</taxon>
        <taxon>Bacillati</taxon>
        <taxon>Actinomycetota</taxon>
        <taxon>Actinomycetes</taxon>
        <taxon>Micrococcales</taxon>
        <taxon>Dermatophilaceae</taxon>
        <taxon>Austwickia</taxon>
    </lineage>
</organism>